<dbReference type="EMBL" id="OV725077">
    <property type="protein sequence ID" value="CAH1388625.1"/>
    <property type="molecule type" value="Genomic_DNA"/>
</dbReference>
<protein>
    <submittedName>
        <fullName evidence="1">Uncharacterized protein</fullName>
    </submittedName>
</protein>
<organism evidence="1 2">
    <name type="scientific">Nezara viridula</name>
    <name type="common">Southern green stink bug</name>
    <name type="synonym">Cimex viridulus</name>
    <dbReference type="NCBI Taxonomy" id="85310"/>
    <lineage>
        <taxon>Eukaryota</taxon>
        <taxon>Metazoa</taxon>
        <taxon>Ecdysozoa</taxon>
        <taxon>Arthropoda</taxon>
        <taxon>Hexapoda</taxon>
        <taxon>Insecta</taxon>
        <taxon>Pterygota</taxon>
        <taxon>Neoptera</taxon>
        <taxon>Paraneoptera</taxon>
        <taxon>Hemiptera</taxon>
        <taxon>Heteroptera</taxon>
        <taxon>Panheteroptera</taxon>
        <taxon>Pentatomomorpha</taxon>
        <taxon>Pentatomoidea</taxon>
        <taxon>Pentatomidae</taxon>
        <taxon>Pentatominae</taxon>
        <taxon>Nezara</taxon>
    </lineage>
</organism>
<accession>A0A9P0E0E5</accession>
<gene>
    <name evidence="1" type="ORF">NEZAVI_LOCUS208</name>
</gene>
<evidence type="ECO:0000313" key="1">
    <source>
        <dbReference type="EMBL" id="CAH1388625.1"/>
    </source>
</evidence>
<dbReference type="Proteomes" id="UP001152798">
    <property type="component" value="Chromosome 1"/>
</dbReference>
<dbReference type="AlphaFoldDB" id="A0A9P0E0E5"/>
<reference evidence="1" key="1">
    <citation type="submission" date="2022-01" db="EMBL/GenBank/DDBJ databases">
        <authorList>
            <person name="King R."/>
        </authorList>
    </citation>
    <scope>NUCLEOTIDE SEQUENCE</scope>
</reference>
<sequence>MLFGTTSLQNKNYERTSRGSFNCHMNQKLPFTSSKDTVYLFLFIIVFL</sequence>
<evidence type="ECO:0000313" key="2">
    <source>
        <dbReference type="Proteomes" id="UP001152798"/>
    </source>
</evidence>
<name>A0A9P0E0E5_NEZVI</name>
<keyword evidence="2" id="KW-1185">Reference proteome</keyword>
<proteinExistence type="predicted"/>